<dbReference type="AlphaFoldDB" id="A0A074JZC6"/>
<feature type="chain" id="PRO_5001695225" description="Phytase-like domain-containing protein" evidence="1">
    <location>
        <begin position="26"/>
        <end position="306"/>
    </location>
</feature>
<comment type="caution">
    <text evidence="3">The sequence shown here is derived from an EMBL/GenBank/DDBJ whole genome shotgun (WGS) entry which is preliminary data.</text>
</comment>
<dbReference type="Gene3D" id="2.130.10.10">
    <property type="entry name" value="YVTN repeat-like/Quinoprotein amine dehydrogenase"/>
    <property type="match status" value="1"/>
</dbReference>
<dbReference type="EMBL" id="AUNB01000002">
    <property type="protein sequence ID" value="KEO61275.1"/>
    <property type="molecule type" value="Genomic_DNA"/>
</dbReference>
<keyword evidence="1" id="KW-0732">Signal</keyword>
<dbReference type="Pfam" id="PF13449">
    <property type="entry name" value="Phytase-like"/>
    <property type="match status" value="1"/>
</dbReference>
<evidence type="ECO:0000256" key="1">
    <source>
        <dbReference type="SAM" id="SignalP"/>
    </source>
</evidence>
<evidence type="ECO:0000313" key="3">
    <source>
        <dbReference type="EMBL" id="KEO61275.1"/>
    </source>
</evidence>
<evidence type="ECO:0000313" key="4">
    <source>
        <dbReference type="Proteomes" id="UP000027471"/>
    </source>
</evidence>
<name>A0A074JZC6_9RHOB</name>
<feature type="signal peptide" evidence="1">
    <location>
        <begin position="1"/>
        <end position="25"/>
    </location>
</feature>
<dbReference type="InterPro" id="IPR027372">
    <property type="entry name" value="Phytase-like_dom"/>
</dbReference>
<accession>A0A074JZC6</accession>
<dbReference type="InterPro" id="IPR015943">
    <property type="entry name" value="WD40/YVTN_repeat-like_dom_sf"/>
</dbReference>
<sequence>MPRRSFLALVAGALALGLAGLTATAAQPRAQFLQSYHWRMPDQSLFGGFSGFEIGPQGRNFVTQSDRATLWRGQIQRDAKGSITGVTLTSGPNKLHNIKGALMPRRFADSEGLALAPDGSVYLSFEGEARVAHFATDGGPAHDLPRPPAFKRMQRNSSLEALAIAPDGTLYTMPERSGSLTKPFPVWRYRNGKWSQPFAIPRNGDWLPVGADFGPDGRLYVLERDFWGLLGFLTRVQVFDIKGNTISGGDVLIKTGPGKHDNLEGLSVWQDNTGAIRLTMISDDNFRIFQRTEIVEYRLPPNPKGD</sequence>
<reference evidence="3 4" key="1">
    <citation type="journal article" date="2015" name="Antonie Van Leeuwenhoek">
        <title>Thioclava indica sp. nov., isolated from surface seawater of the Indian Ocean.</title>
        <authorList>
            <person name="Liu Y."/>
            <person name="Lai Q."/>
            <person name="Du J."/>
            <person name="Xu H."/>
            <person name="Jiang L."/>
            <person name="Shao Z."/>
        </authorList>
    </citation>
    <scope>NUCLEOTIDE SEQUENCE [LARGE SCALE GENOMIC DNA]</scope>
    <source>
        <strain evidence="3 4">DT23-4</strain>
    </source>
</reference>
<dbReference type="OrthoDB" id="9798693at2"/>
<dbReference type="RefSeq" id="WP_038127841.1">
    <property type="nucleotide sequence ID" value="NZ_AUNB01000002.1"/>
</dbReference>
<dbReference type="SUPFAM" id="SSF101898">
    <property type="entry name" value="NHL repeat"/>
    <property type="match status" value="1"/>
</dbReference>
<feature type="domain" description="Phytase-like" evidence="2">
    <location>
        <begin position="46"/>
        <end position="286"/>
    </location>
</feature>
<dbReference type="STRING" id="1353528.DT23_09285"/>
<protein>
    <recommendedName>
        <fullName evidence="2">Phytase-like domain-containing protein</fullName>
    </recommendedName>
</protein>
<gene>
    <name evidence="3" type="ORF">DT23_09285</name>
</gene>
<dbReference type="InterPro" id="IPR014567">
    <property type="entry name" value="UCP031900"/>
</dbReference>
<keyword evidence="4" id="KW-1185">Reference proteome</keyword>
<dbReference type="PIRSF" id="PIRSF031900">
    <property type="entry name" value="UCP031900"/>
    <property type="match status" value="1"/>
</dbReference>
<dbReference type="Proteomes" id="UP000027471">
    <property type="component" value="Unassembled WGS sequence"/>
</dbReference>
<dbReference type="eggNOG" id="COG4246">
    <property type="taxonomic scope" value="Bacteria"/>
</dbReference>
<organism evidence="3 4">
    <name type="scientific">Thioclava indica</name>
    <dbReference type="NCBI Taxonomy" id="1353528"/>
    <lineage>
        <taxon>Bacteria</taxon>
        <taxon>Pseudomonadati</taxon>
        <taxon>Pseudomonadota</taxon>
        <taxon>Alphaproteobacteria</taxon>
        <taxon>Rhodobacterales</taxon>
        <taxon>Paracoccaceae</taxon>
        <taxon>Thioclava</taxon>
    </lineage>
</organism>
<proteinExistence type="predicted"/>
<evidence type="ECO:0000259" key="2">
    <source>
        <dbReference type="Pfam" id="PF13449"/>
    </source>
</evidence>